<dbReference type="SUPFAM" id="SSF55729">
    <property type="entry name" value="Acyl-CoA N-acyltransferases (Nat)"/>
    <property type="match status" value="1"/>
</dbReference>
<accession>A0ABS7YNN1</accession>
<evidence type="ECO:0000313" key="3">
    <source>
        <dbReference type="Proteomes" id="UP001199044"/>
    </source>
</evidence>
<reference evidence="3" key="1">
    <citation type="submission" date="2023-07" db="EMBL/GenBank/DDBJ databases">
        <title>Molecular identification of indigenous halophilic bacteria isolated from red sea cost, biodegradation of synthetic dyes and assessment of degraded metabolite toxicity.</title>
        <authorList>
            <person name="Chaieb K."/>
            <person name="Altayb H.N."/>
        </authorList>
    </citation>
    <scope>NUCLEOTIDE SEQUENCE [LARGE SCALE GENOMIC DNA]</scope>
    <source>
        <strain evidence="3">K20</strain>
    </source>
</reference>
<dbReference type="CDD" id="cd04301">
    <property type="entry name" value="NAT_SF"/>
    <property type="match status" value="1"/>
</dbReference>
<comment type="caution">
    <text evidence="2">The sequence shown here is derived from an EMBL/GenBank/DDBJ whole genome shotgun (WGS) entry which is preliminary data.</text>
</comment>
<dbReference type="RefSeq" id="WP_225251043.1">
    <property type="nucleotide sequence ID" value="NZ_JAIWIU010000101.1"/>
</dbReference>
<dbReference type="EMBL" id="JAIWIU010000101">
    <property type="protein sequence ID" value="MCA2017291.1"/>
    <property type="molecule type" value="Genomic_DNA"/>
</dbReference>
<dbReference type="InterPro" id="IPR016181">
    <property type="entry name" value="Acyl_CoA_acyltransferase"/>
</dbReference>
<keyword evidence="3" id="KW-1185">Reference proteome</keyword>
<dbReference type="Proteomes" id="UP001199044">
    <property type="component" value="Unassembled WGS sequence"/>
</dbReference>
<dbReference type="Gene3D" id="3.40.630.30">
    <property type="match status" value="1"/>
</dbReference>
<proteinExistence type="predicted"/>
<evidence type="ECO:0000259" key="1">
    <source>
        <dbReference type="PROSITE" id="PS51186"/>
    </source>
</evidence>
<evidence type="ECO:0000313" key="2">
    <source>
        <dbReference type="EMBL" id="MCA2017291.1"/>
    </source>
</evidence>
<dbReference type="InterPro" id="IPR000182">
    <property type="entry name" value="GNAT_dom"/>
</dbReference>
<gene>
    <name evidence="2" type="ORF">LDJ79_14300</name>
</gene>
<dbReference type="PROSITE" id="PS51186">
    <property type="entry name" value="GNAT"/>
    <property type="match status" value="1"/>
</dbReference>
<organism evidence="2 3">
    <name type="scientific">Vibrio tritonius</name>
    <dbReference type="NCBI Taxonomy" id="1435069"/>
    <lineage>
        <taxon>Bacteria</taxon>
        <taxon>Pseudomonadati</taxon>
        <taxon>Pseudomonadota</taxon>
        <taxon>Gammaproteobacteria</taxon>
        <taxon>Vibrionales</taxon>
        <taxon>Vibrionaceae</taxon>
        <taxon>Vibrio</taxon>
    </lineage>
</organism>
<feature type="domain" description="N-acetyltransferase" evidence="1">
    <location>
        <begin position="1"/>
        <end position="139"/>
    </location>
</feature>
<protein>
    <submittedName>
        <fullName evidence="2">GNAT family N-acetyltransferase</fullName>
    </submittedName>
</protein>
<sequence>MQTVTTFQPSSTDIGKLYQGLMSLHEQQFPNLKEQNVACFLHDDSERVVGGVCGSMLATSLYIQYLWIEPHLRGMGWGRALMLHLETTVKDKGITHLFVDTFVGQAPNFYILLGFNETGRLRHFPVLGSERIYFSKTLSTELKK</sequence>
<dbReference type="Pfam" id="PF00583">
    <property type="entry name" value="Acetyltransf_1"/>
    <property type="match status" value="1"/>
</dbReference>
<name>A0ABS7YNN1_9VIBR</name>